<organism evidence="1 2">
    <name type="scientific">Hoylesella timonensis</name>
    <dbReference type="NCBI Taxonomy" id="386414"/>
    <lineage>
        <taxon>Bacteria</taxon>
        <taxon>Pseudomonadati</taxon>
        <taxon>Bacteroidota</taxon>
        <taxon>Bacteroidia</taxon>
        <taxon>Bacteroidales</taxon>
        <taxon>Prevotellaceae</taxon>
        <taxon>Hoylesella</taxon>
    </lineage>
</organism>
<comment type="caution">
    <text evidence="1">The sequence shown here is derived from an EMBL/GenBank/DDBJ whole genome shotgun (WGS) entry which is preliminary data.</text>
</comment>
<accession>A0A2K0XNC6</accession>
<proteinExistence type="predicted"/>
<reference evidence="1 2" key="1">
    <citation type="submission" date="2017-03" db="EMBL/GenBank/DDBJ databases">
        <authorList>
            <person name="Afonso C.L."/>
            <person name="Miller P.J."/>
            <person name="Scott M.A."/>
            <person name="Spackman E."/>
            <person name="Goraichik I."/>
            <person name="Dimitrov K.M."/>
            <person name="Suarez D.L."/>
            <person name="Swayne D.E."/>
        </authorList>
    </citation>
    <scope>NUCLEOTIDE SEQUENCE [LARGE SCALE GENOMIC DNA]</scope>
    <source>
        <strain evidence="1 2">DNF00076</strain>
    </source>
</reference>
<dbReference type="Proteomes" id="UP000236634">
    <property type="component" value="Unassembled WGS sequence"/>
</dbReference>
<protein>
    <submittedName>
        <fullName evidence="1">Uncharacterized protein</fullName>
    </submittedName>
</protein>
<dbReference type="AlphaFoldDB" id="A0A2K0XNC6"/>
<sequence length="315" mass="34987">MSIQKTSNVEVKSNPANIAYDAVATRSTTNNNEIPELELSLVRLLLTHEGVGYPKPKAKSRLALKKICDAPKTHTTEQLLKARYDFLNDTDVEMPVNGKRYTIKFYGIGQDIFLLDYSDGKLSTRKVALGDVPNESACFTAHVLKNGKIAFETIDNKWLSYPTKTPAPSWLKDYAPNGVTDKLDEAANGLELQKAGKGNHVKSENFLNLFGKFYIKSKRGTHTSTNQAVQGIWVLKTSDNTFDGASDPYYNETFSSVILIQPVTVTTGIQQIDTAAKRTSENKIYTLSGQRVFVEKLSDLPRGIYIVNGKKLLVQ</sequence>
<evidence type="ECO:0000313" key="1">
    <source>
        <dbReference type="EMBL" id="PNP96014.1"/>
    </source>
</evidence>
<evidence type="ECO:0000313" key="2">
    <source>
        <dbReference type="Proteomes" id="UP000236634"/>
    </source>
</evidence>
<dbReference type="EMBL" id="NBAX01000002">
    <property type="protein sequence ID" value="PNP96014.1"/>
    <property type="molecule type" value="Genomic_DNA"/>
</dbReference>
<name>A0A2K0XNC6_9BACT</name>
<gene>
    <name evidence="1" type="ORF">BFS16_02935</name>
</gene>